<comment type="similarity">
    <text evidence="2">Belongs to the DoxX family.</text>
</comment>
<proteinExistence type="inferred from homology"/>
<dbReference type="AlphaFoldDB" id="A0A372GN21"/>
<gene>
    <name evidence="8" type="ORF">D0T12_00060</name>
</gene>
<evidence type="ECO:0000313" key="8">
    <source>
        <dbReference type="EMBL" id="RFS86735.1"/>
    </source>
</evidence>
<dbReference type="Proteomes" id="UP000262882">
    <property type="component" value="Unassembled WGS sequence"/>
</dbReference>
<name>A0A372GN21_9ACTN</name>
<evidence type="ECO:0000256" key="5">
    <source>
        <dbReference type="ARBA" id="ARBA00022989"/>
    </source>
</evidence>
<dbReference type="OrthoDB" id="1122432at2"/>
<keyword evidence="4 7" id="KW-0812">Transmembrane</keyword>
<dbReference type="Pfam" id="PF07681">
    <property type="entry name" value="DoxX"/>
    <property type="match status" value="1"/>
</dbReference>
<evidence type="ECO:0000256" key="7">
    <source>
        <dbReference type="SAM" id="Phobius"/>
    </source>
</evidence>
<sequence length="150" mass="15528">MIPANRIPYLSDIGLLIGRLAVGVVFVAHGWQKLNDMGHGNVTKFFESVDVPMASLSAYYATWVELAGGIALIVGVVTPIVGLLLAIDMAGAFLFVHKGNGMFVADNGYELVLALGGTAILLALAGAGRFSVDGLLFNRAAAPENQGAAA</sequence>
<evidence type="ECO:0000256" key="6">
    <source>
        <dbReference type="ARBA" id="ARBA00023136"/>
    </source>
</evidence>
<evidence type="ECO:0000313" key="9">
    <source>
        <dbReference type="Proteomes" id="UP000262882"/>
    </source>
</evidence>
<dbReference type="RefSeq" id="WP_117397185.1">
    <property type="nucleotide sequence ID" value="NZ_QVNQ01000001.1"/>
</dbReference>
<protein>
    <submittedName>
        <fullName evidence="8">DoxX family protein</fullName>
    </submittedName>
</protein>
<organism evidence="8 9">
    <name type="scientific">Actinomadura spongiicola</name>
    <dbReference type="NCBI Taxonomy" id="2303421"/>
    <lineage>
        <taxon>Bacteria</taxon>
        <taxon>Bacillati</taxon>
        <taxon>Actinomycetota</taxon>
        <taxon>Actinomycetes</taxon>
        <taxon>Streptosporangiales</taxon>
        <taxon>Thermomonosporaceae</taxon>
        <taxon>Actinomadura</taxon>
    </lineage>
</organism>
<keyword evidence="5 7" id="KW-1133">Transmembrane helix</keyword>
<keyword evidence="3" id="KW-1003">Cell membrane</keyword>
<keyword evidence="9" id="KW-1185">Reference proteome</keyword>
<feature type="transmembrane region" description="Helical" evidence="7">
    <location>
        <begin position="66"/>
        <end position="96"/>
    </location>
</feature>
<accession>A0A372GN21</accession>
<dbReference type="PANTHER" id="PTHR33452">
    <property type="entry name" value="OXIDOREDUCTASE CATD-RELATED"/>
    <property type="match status" value="1"/>
</dbReference>
<dbReference type="PANTHER" id="PTHR33452:SF1">
    <property type="entry name" value="INNER MEMBRANE PROTEIN YPHA-RELATED"/>
    <property type="match status" value="1"/>
</dbReference>
<comment type="subcellular location">
    <subcellularLocation>
        <location evidence="1">Cell membrane</location>
        <topology evidence="1">Multi-pass membrane protein</topology>
    </subcellularLocation>
</comment>
<feature type="transmembrane region" description="Helical" evidence="7">
    <location>
        <begin position="108"/>
        <end position="127"/>
    </location>
</feature>
<dbReference type="EMBL" id="QVNQ01000001">
    <property type="protein sequence ID" value="RFS86735.1"/>
    <property type="molecule type" value="Genomic_DNA"/>
</dbReference>
<evidence type="ECO:0000256" key="3">
    <source>
        <dbReference type="ARBA" id="ARBA00022475"/>
    </source>
</evidence>
<evidence type="ECO:0000256" key="2">
    <source>
        <dbReference type="ARBA" id="ARBA00006679"/>
    </source>
</evidence>
<comment type="caution">
    <text evidence="8">The sequence shown here is derived from an EMBL/GenBank/DDBJ whole genome shotgun (WGS) entry which is preliminary data.</text>
</comment>
<dbReference type="InterPro" id="IPR051907">
    <property type="entry name" value="DoxX-like_oxidoreductase"/>
</dbReference>
<feature type="transmembrane region" description="Helical" evidence="7">
    <location>
        <begin position="12"/>
        <end position="31"/>
    </location>
</feature>
<evidence type="ECO:0000256" key="1">
    <source>
        <dbReference type="ARBA" id="ARBA00004651"/>
    </source>
</evidence>
<dbReference type="InterPro" id="IPR032808">
    <property type="entry name" value="DoxX"/>
</dbReference>
<dbReference type="GO" id="GO:0005886">
    <property type="term" value="C:plasma membrane"/>
    <property type="evidence" value="ECO:0007669"/>
    <property type="project" value="UniProtKB-SubCell"/>
</dbReference>
<reference evidence="8 9" key="1">
    <citation type="submission" date="2018-08" db="EMBL/GenBank/DDBJ databases">
        <title>Actinomadura spongicola sp. nov., isolated from marine sponge Leucetta chagosensis.</title>
        <authorList>
            <person name="Li L."/>
            <person name="Lin H.W."/>
        </authorList>
    </citation>
    <scope>NUCLEOTIDE SEQUENCE [LARGE SCALE GENOMIC DNA]</scope>
    <source>
        <strain evidence="8 9">LHW52907</strain>
    </source>
</reference>
<keyword evidence="6 7" id="KW-0472">Membrane</keyword>
<evidence type="ECO:0000256" key="4">
    <source>
        <dbReference type="ARBA" id="ARBA00022692"/>
    </source>
</evidence>